<evidence type="ECO:0000259" key="7">
    <source>
        <dbReference type="PROSITE" id="PS50103"/>
    </source>
</evidence>
<evidence type="ECO:0000256" key="4">
    <source>
        <dbReference type="ARBA" id="ARBA00022833"/>
    </source>
</evidence>
<name>A0A4Y7K7F2_PAPSO</name>
<feature type="compositionally biased region" description="Basic and acidic residues" evidence="6">
    <location>
        <begin position="279"/>
        <end position="293"/>
    </location>
</feature>
<dbReference type="AlphaFoldDB" id="A0A4Y7K7F2"/>
<evidence type="ECO:0000256" key="6">
    <source>
        <dbReference type="SAM" id="MobiDB-lite"/>
    </source>
</evidence>
<reference evidence="8 9" key="1">
    <citation type="journal article" date="2018" name="Science">
        <title>The opium poppy genome and morphinan production.</title>
        <authorList>
            <person name="Guo L."/>
            <person name="Winzer T."/>
            <person name="Yang X."/>
            <person name="Li Y."/>
            <person name="Ning Z."/>
            <person name="He Z."/>
            <person name="Teodor R."/>
            <person name="Lu Y."/>
            <person name="Bowser T.A."/>
            <person name="Graham I.A."/>
            <person name="Ye K."/>
        </authorList>
    </citation>
    <scope>NUCLEOTIDE SEQUENCE [LARGE SCALE GENOMIC DNA]</scope>
    <source>
        <strain evidence="9">cv. HN1</strain>
        <tissue evidence="8">Leaves</tissue>
    </source>
</reference>
<dbReference type="GO" id="GO:0003723">
    <property type="term" value="F:RNA binding"/>
    <property type="evidence" value="ECO:0007669"/>
    <property type="project" value="InterPro"/>
</dbReference>
<dbReference type="InterPro" id="IPR012677">
    <property type="entry name" value="Nucleotide-bd_a/b_plait_sf"/>
</dbReference>
<feature type="compositionally biased region" description="Basic residues" evidence="6">
    <location>
        <begin position="294"/>
        <end position="306"/>
    </location>
</feature>
<keyword evidence="1 5" id="KW-0479">Metal-binding</keyword>
<dbReference type="OMA" id="NHENDRY"/>
<accession>A0A4Y7K7F2</accession>
<feature type="compositionally biased region" description="Basic and acidic residues" evidence="6">
    <location>
        <begin position="200"/>
        <end position="228"/>
    </location>
</feature>
<evidence type="ECO:0000256" key="2">
    <source>
        <dbReference type="ARBA" id="ARBA00022737"/>
    </source>
</evidence>
<evidence type="ECO:0000313" key="9">
    <source>
        <dbReference type="Proteomes" id="UP000316621"/>
    </source>
</evidence>
<feature type="non-terminal residue" evidence="8">
    <location>
        <position position="1"/>
    </location>
</feature>
<keyword evidence="2" id="KW-0677">Repeat</keyword>
<dbReference type="Proteomes" id="UP000316621">
    <property type="component" value="Chromosome 7"/>
</dbReference>
<feature type="region of interest" description="Disordered" evidence="6">
    <location>
        <begin position="162"/>
        <end position="228"/>
    </location>
</feature>
<keyword evidence="9" id="KW-1185">Reference proteome</keyword>
<feature type="compositionally biased region" description="Basic and acidic residues" evidence="6">
    <location>
        <begin position="393"/>
        <end position="412"/>
    </location>
</feature>
<dbReference type="PROSITE" id="PS50103">
    <property type="entry name" value="ZF_C3H1"/>
    <property type="match status" value="2"/>
</dbReference>
<dbReference type="SMART" id="SM00356">
    <property type="entry name" value="ZnF_C3H1"/>
    <property type="match status" value="2"/>
</dbReference>
<feature type="compositionally biased region" description="Basic and acidic residues" evidence="6">
    <location>
        <begin position="422"/>
        <end position="452"/>
    </location>
</feature>
<dbReference type="EMBL" id="CM010721">
    <property type="protein sequence ID" value="RZC68141.1"/>
    <property type="molecule type" value="Genomic_DNA"/>
</dbReference>
<organism evidence="8 9">
    <name type="scientific">Papaver somniferum</name>
    <name type="common">Opium poppy</name>
    <dbReference type="NCBI Taxonomy" id="3469"/>
    <lineage>
        <taxon>Eukaryota</taxon>
        <taxon>Viridiplantae</taxon>
        <taxon>Streptophyta</taxon>
        <taxon>Embryophyta</taxon>
        <taxon>Tracheophyta</taxon>
        <taxon>Spermatophyta</taxon>
        <taxon>Magnoliopsida</taxon>
        <taxon>Ranunculales</taxon>
        <taxon>Papaveraceae</taxon>
        <taxon>Papaveroideae</taxon>
        <taxon>Papaver</taxon>
    </lineage>
</organism>
<feature type="zinc finger region" description="C3H1-type" evidence="5">
    <location>
        <begin position="1"/>
        <end position="27"/>
    </location>
</feature>
<evidence type="ECO:0000313" key="8">
    <source>
        <dbReference type="EMBL" id="RZC68141.1"/>
    </source>
</evidence>
<feature type="compositionally biased region" description="Polar residues" evidence="6">
    <location>
        <begin position="335"/>
        <end position="348"/>
    </location>
</feature>
<evidence type="ECO:0000256" key="1">
    <source>
        <dbReference type="ARBA" id="ARBA00022723"/>
    </source>
</evidence>
<feature type="compositionally biased region" description="Basic and acidic residues" evidence="6">
    <location>
        <begin position="172"/>
        <end position="184"/>
    </location>
</feature>
<dbReference type="GO" id="GO:0008270">
    <property type="term" value="F:zinc ion binding"/>
    <property type="evidence" value="ECO:0007669"/>
    <property type="project" value="UniProtKB-KW"/>
</dbReference>
<protein>
    <recommendedName>
        <fullName evidence="7">C3H1-type domain-containing protein</fullName>
    </recommendedName>
</protein>
<dbReference type="STRING" id="3469.A0A4Y7K7F2"/>
<dbReference type="GO" id="GO:0000398">
    <property type="term" value="P:mRNA splicing, via spliceosome"/>
    <property type="evidence" value="ECO:0007669"/>
    <property type="project" value="InterPro"/>
</dbReference>
<dbReference type="PANTHER" id="PTHR12620">
    <property type="entry name" value="U2 SNRNP AUXILIARY FACTOR, SMALL SUBUNIT"/>
    <property type="match status" value="1"/>
</dbReference>
<dbReference type="Gramene" id="RZC68141">
    <property type="protein sequence ID" value="RZC68141"/>
    <property type="gene ID" value="C5167_031394"/>
</dbReference>
<dbReference type="PRINTS" id="PR01848">
    <property type="entry name" value="U2AUXFACTOR"/>
</dbReference>
<dbReference type="InterPro" id="IPR009145">
    <property type="entry name" value="U2AF_small"/>
</dbReference>
<keyword evidence="3 5" id="KW-0863">Zinc-finger</keyword>
<dbReference type="Gene3D" id="3.30.70.330">
    <property type="match status" value="1"/>
</dbReference>
<proteinExistence type="predicted"/>
<evidence type="ECO:0000256" key="5">
    <source>
        <dbReference type="PROSITE-ProRule" id="PRU00723"/>
    </source>
</evidence>
<dbReference type="InterPro" id="IPR000571">
    <property type="entry name" value="Znf_CCCH"/>
</dbReference>
<feature type="domain" description="C3H1-type" evidence="7">
    <location>
        <begin position="1"/>
        <end position="27"/>
    </location>
</feature>
<feature type="domain" description="C3H1-type" evidence="7">
    <location>
        <begin position="94"/>
        <end position="124"/>
    </location>
</feature>
<feature type="compositionally biased region" description="Basic and acidic residues" evidence="6">
    <location>
        <begin position="349"/>
        <end position="385"/>
    </location>
</feature>
<sequence length="542" mass="63904">DKANCPFHIKTGACRFGSRCSRVHYYPDKSCTLLIKNMYNGPGLAWEQDEGLEQTDEEVERCFEEFYEDVHTEFLKFGEIVNFKITCEYVGVTKWRVAICGEYMRSRLTTCSRGTACNFIHCFRNPCGDYEWADWDKPPPKDWVKKMAYLFGASDENGYDKHVVPESWGKQEGSERKTPKSDRYRSRRSRSRTVDYSCSSDEKRDKGSSHSSRQRDPRRSRSRRSSYEHRRYEEIFNHENDRYLESEDYLYKHKHRQKSCAREHHSRTQADYLCDQGNEMERHHSDRDRLNRKDSHRKGNSSRRREHSKERLDFTKSDNSNLSASPGRYDPSGDCNFNENIDQCNDWETSSRHEHGNSRRSSKSKEKESSEKFDKRNSSKYSDRSGKRKHSKSREEETNSSEEDHCHEENKKAQGQKHRRDDHHENKREYRTTKKISSERFSPKESKRRSDFIEEEAIDLLQDNPSHELSLGESGGMIASPEKIYDGSGRHKNGSKRERSRTKRPDDNTSCHVHSLKHKTSRKRSRSRSSIESTGKSRRESS</sequence>
<feature type="compositionally biased region" description="Basic residues" evidence="6">
    <location>
        <begin position="514"/>
        <end position="527"/>
    </location>
</feature>
<dbReference type="GO" id="GO:0089701">
    <property type="term" value="C:U2AF complex"/>
    <property type="evidence" value="ECO:0007669"/>
    <property type="project" value="InterPro"/>
</dbReference>
<feature type="compositionally biased region" description="Basic residues" evidence="6">
    <location>
        <begin position="490"/>
        <end position="502"/>
    </location>
</feature>
<dbReference type="Pfam" id="PF00642">
    <property type="entry name" value="zf-CCCH"/>
    <property type="match status" value="1"/>
</dbReference>
<feature type="compositionally biased region" description="Basic and acidic residues" evidence="6">
    <location>
        <begin position="307"/>
        <end position="316"/>
    </location>
</feature>
<keyword evidence="4 5" id="KW-0862">Zinc</keyword>
<feature type="zinc finger region" description="C3H1-type" evidence="5">
    <location>
        <begin position="94"/>
        <end position="124"/>
    </location>
</feature>
<gene>
    <name evidence="8" type="ORF">C5167_031394</name>
</gene>
<feature type="region of interest" description="Disordered" evidence="6">
    <location>
        <begin position="274"/>
        <end position="542"/>
    </location>
</feature>
<evidence type="ECO:0000256" key="3">
    <source>
        <dbReference type="ARBA" id="ARBA00022771"/>
    </source>
</evidence>